<dbReference type="EMBL" id="VWPK01000054">
    <property type="protein sequence ID" value="KAA5609281.1"/>
    <property type="molecule type" value="Genomic_DNA"/>
</dbReference>
<dbReference type="OrthoDB" id="9805230at2"/>
<dbReference type="AlphaFoldDB" id="A0A5M6ILX2"/>
<dbReference type="SMART" id="SM00882">
    <property type="entry name" value="CoA_trans"/>
    <property type="match status" value="1"/>
</dbReference>
<dbReference type="PANTHER" id="PTHR43293">
    <property type="entry name" value="ACETATE COA-TRANSFERASE YDIF"/>
    <property type="match status" value="1"/>
</dbReference>
<proteinExistence type="predicted"/>
<dbReference type="SUPFAM" id="SSF100950">
    <property type="entry name" value="NagB/RpiA/CoA transferase-like"/>
    <property type="match status" value="2"/>
</dbReference>
<evidence type="ECO:0000313" key="1">
    <source>
        <dbReference type="EMBL" id="KAA5609281.1"/>
    </source>
</evidence>
<dbReference type="Pfam" id="PF01144">
    <property type="entry name" value="CoA_trans"/>
    <property type="match status" value="1"/>
</dbReference>
<gene>
    <name evidence="1" type="ORF">F1189_24815</name>
</gene>
<dbReference type="Gene3D" id="3.40.1080.10">
    <property type="entry name" value="Glutaconate Coenzyme A-transferase"/>
    <property type="match status" value="2"/>
</dbReference>
<keyword evidence="2" id="KW-1185">Reference proteome</keyword>
<comment type="caution">
    <text evidence="1">The sequence shown here is derived from an EMBL/GenBank/DDBJ whole genome shotgun (WGS) entry which is preliminary data.</text>
</comment>
<sequence length="657" mass="71780">MRSKIVTADEAIALIRDGDTLSSTGFVQTGFAEALLVALERRFLATGRPRDLTLFAAAGQGDGKELGLNHLGHEGLLRRVVAGHWARMPKVGQLALADRIQAYNLPQGIICQLFRDLAAGKPGTFSKVGLHSFVDPRHGGGRINAATTRDIVRLVEVDGEEWLFYKVGRVNVAFIRGSTADTFGNITMEREALLLNNLAMAMAAKNSNGIVIAQVERIAERGALPARQVKIPGILVDCVVVAEPHQHRQTVSTQYNPAYAGEFRVPHIGPVAAALDARKIIARRAAFELPPNGIINLGVGMPEGVAGIAGEERISHLLTLTVESGLIGGIPSTGGDFGTGVNMDAVIEENQQFDFYDGGGLDMACLGMAECDAAGNVNVSRFGSRLTGAGGFINISQNARLVVFVGTFTGAGLQVAVEDGRLRILAEGRRRKFVRQVEQITFNGQYAHDRGKPVYYVTERCVFRRVPEGLALIEVAPGIDIGRDILAQMDFTPVIDEPIPMDPRIFMAEPMNLEAELLNLSLPERVIYDAGRNILFLNFEGLYVRVAGDVQAIWDICEQRCRAAGKRVGVVINYDRFRISQEATDAYAEMDRHFLAHYFTRITRYATSAFLRAKLGEALSRRDIAPHVFERREDAQAFLTTLGETAQATNQDEETRP</sequence>
<dbReference type="PANTHER" id="PTHR43293:SF1">
    <property type="entry name" value="ACETATE COA-TRANSFERASE YDIF"/>
    <property type="match status" value="1"/>
</dbReference>
<dbReference type="Proteomes" id="UP000325255">
    <property type="component" value="Unassembled WGS sequence"/>
</dbReference>
<keyword evidence="1" id="KW-0808">Transferase</keyword>
<dbReference type="InterPro" id="IPR037171">
    <property type="entry name" value="NagB/RpiA_transferase-like"/>
</dbReference>
<dbReference type="GO" id="GO:0008410">
    <property type="term" value="F:CoA-transferase activity"/>
    <property type="evidence" value="ECO:0007669"/>
    <property type="project" value="InterPro"/>
</dbReference>
<organism evidence="1 2">
    <name type="scientific">Rhodovastum atsumiense</name>
    <dbReference type="NCBI Taxonomy" id="504468"/>
    <lineage>
        <taxon>Bacteria</taxon>
        <taxon>Pseudomonadati</taxon>
        <taxon>Pseudomonadota</taxon>
        <taxon>Alphaproteobacteria</taxon>
        <taxon>Acetobacterales</taxon>
        <taxon>Acetobacteraceae</taxon>
        <taxon>Rhodovastum</taxon>
    </lineage>
</organism>
<accession>A0A5M6ILX2</accession>
<reference evidence="1 2" key="1">
    <citation type="submission" date="2019-09" db="EMBL/GenBank/DDBJ databases">
        <title>Genome sequence of Rhodovastum atsumiense, a diverse member of the Acetobacteraceae family of non-sulfur purple photosynthetic bacteria.</title>
        <authorList>
            <person name="Meyer T."/>
            <person name="Kyndt J."/>
        </authorList>
    </citation>
    <scope>NUCLEOTIDE SEQUENCE [LARGE SCALE GENOMIC DNA]</scope>
    <source>
        <strain evidence="1 2">DSM 21279</strain>
    </source>
</reference>
<dbReference type="RefSeq" id="WP_150043908.1">
    <property type="nucleotide sequence ID" value="NZ_OW485601.1"/>
</dbReference>
<name>A0A5M6ILX2_9PROT</name>
<dbReference type="InterPro" id="IPR004165">
    <property type="entry name" value="CoA_trans_fam_I"/>
</dbReference>
<protein>
    <submittedName>
        <fullName evidence="1">Acyl CoA:acetate/3-ketoacid CoA transferase</fullName>
    </submittedName>
</protein>
<evidence type="ECO:0000313" key="2">
    <source>
        <dbReference type="Proteomes" id="UP000325255"/>
    </source>
</evidence>